<sequence length="92" mass="9844">MQPFKGETVVACVSNHKKEVYSALSVVPHGRGRIVLCALDVFSTLRGVKVSQKTEGDGENAALTTLNSSGSNKANAVGQQWLLNMLQWAGSR</sequence>
<organism evidence="1 2">
    <name type="scientific">Hymenobacter volaticus</name>
    <dbReference type="NCBI Taxonomy" id="2932254"/>
    <lineage>
        <taxon>Bacteria</taxon>
        <taxon>Pseudomonadati</taxon>
        <taxon>Bacteroidota</taxon>
        <taxon>Cytophagia</taxon>
        <taxon>Cytophagales</taxon>
        <taxon>Hymenobacteraceae</taxon>
        <taxon>Hymenobacter</taxon>
    </lineage>
</organism>
<geneLocation type="plasmid" evidence="1 2">
    <name>unnamed3</name>
</geneLocation>
<accession>A0ABY4GEB4</accession>
<dbReference type="Proteomes" id="UP000830401">
    <property type="component" value="Plasmid unnamed3"/>
</dbReference>
<proteinExistence type="predicted"/>
<protein>
    <submittedName>
        <fullName evidence="1">Uncharacterized protein</fullName>
    </submittedName>
</protein>
<dbReference type="EMBL" id="CP095064">
    <property type="protein sequence ID" value="UOQ69106.1"/>
    <property type="molecule type" value="Genomic_DNA"/>
</dbReference>
<evidence type="ECO:0000313" key="2">
    <source>
        <dbReference type="Proteomes" id="UP000830401"/>
    </source>
</evidence>
<keyword evidence="2" id="KW-1185">Reference proteome</keyword>
<name>A0ABY4GEB4_9BACT</name>
<dbReference type="RefSeq" id="WP_245126860.1">
    <property type="nucleotide sequence ID" value="NZ_CP095064.1"/>
</dbReference>
<reference evidence="1" key="1">
    <citation type="submission" date="2022-04" db="EMBL/GenBank/DDBJ databases">
        <title>Hymenobacter sp. isolated from the air.</title>
        <authorList>
            <person name="Won M."/>
            <person name="Lee C.-M."/>
            <person name="Woen H.-Y."/>
            <person name="Kwon S.-W."/>
        </authorList>
    </citation>
    <scope>NUCLEOTIDE SEQUENCE</scope>
    <source>
        <strain evidence="1">5420S-77</strain>
        <plasmid evidence="1">unnamed3</plasmid>
    </source>
</reference>
<keyword evidence="1" id="KW-0614">Plasmid</keyword>
<evidence type="ECO:0000313" key="1">
    <source>
        <dbReference type="EMBL" id="UOQ69106.1"/>
    </source>
</evidence>
<gene>
    <name evidence="1" type="ORF">MUN86_25645</name>
</gene>